<evidence type="ECO:0000259" key="4">
    <source>
        <dbReference type="Pfam" id="PF04500"/>
    </source>
</evidence>
<evidence type="ECO:0000256" key="1">
    <source>
        <dbReference type="ARBA" id="ARBA00022723"/>
    </source>
</evidence>
<gene>
    <name evidence="5" type="ORF">EEDITHA_LOCUS2156</name>
</gene>
<proteinExistence type="predicted"/>
<dbReference type="Gene3D" id="2.20.25.240">
    <property type="match status" value="1"/>
</dbReference>
<organism evidence="5 6">
    <name type="scientific">Euphydryas editha</name>
    <name type="common">Edith's checkerspot</name>
    <dbReference type="NCBI Taxonomy" id="104508"/>
    <lineage>
        <taxon>Eukaryota</taxon>
        <taxon>Metazoa</taxon>
        <taxon>Ecdysozoa</taxon>
        <taxon>Arthropoda</taxon>
        <taxon>Hexapoda</taxon>
        <taxon>Insecta</taxon>
        <taxon>Pterygota</taxon>
        <taxon>Neoptera</taxon>
        <taxon>Endopterygota</taxon>
        <taxon>Lepidoptera</taxon>
        <taxon>Glossata</taxon>
        <taxon>Ditrysia</taxon>
        <taxon>Papilionoidea</taxon>
        <taxon>Nymphalidae</taxon>
        <taxon>Nymphalinae</taxon>
        <taxon>Euphydryas</taxon>
    </lineage>
</organism>
<keyword evidence="6" id="KW-1185">Reference proteome</keyword>
<dbReference type="EMBL" id="CAKOGL010000004">
    <property type="protein sequence ID" value="CAH2085708.1"/>
    <property type="molecule type" value="Genomic_DNA"/>
</dbReference>
<evidence type="ECO:0000313" key="6">
    <source>
        <dbReference type="Proteomes" id="UP001153954"/>
    </source>
</evidence>
<evidence type="ECO:0000313" key="5">
    <source>
        <dbReference type="EMBL" id="CAH2085708.1"/>
    </source>
</evidence>
<feature type="domain" description="FLYWCH-type" evidence="4">
    <location>
        <begin position="15"/>
        <end position="69"/>
    </location>
</feature>
<dbReference type="Proteomes" id="UP001153954">
    <property type="component" value="Unassembled WGS sequence"/>
</dbReference>
<keyword evidence="2" id="KW-0863">Zinc-finger</keyword>
<evidence type="ECO:0000256" key="2">
    <source>
        <dbReference type="ARBA" id="ARBA00022771"/>
    </source>
</evidence>
<accession>A0AAU9TFF0</accession>
<dbReference type="InterPro" id="IPR007588">
    <property type="entry name" value="Znf_FLYWCH"/>
</dbReference>
<dbReference type="Pfam" id="PF04500">
    <property type="entry name" value="FLYWCH"/>
    <property type="match status" value="1"/>
</dbReference>
<keyword evidence="3" id="KW-0862">Zinc</keyword>
<protein>
    <recommendedName>
        <fullName evidence="4">FLYWCH-type domain-containing protein</fullName>
    </recommendedName>
</protein>
<comment type="caution">
    <text evidence="5">The sequence shown here is derived from an EMBL/GenBank/DDBJ whole genome shotgun (WGS) entry which is preliminary data.</text>
</comment>
<dbReference type="AlphaFoldDB" id="A0AAU9TFF0"/>
<evidence type="ECO:0000256" key="3">
    <source>
        <dbReference type="ARBA" id="ARBA00022833"/>
    </source>
</evidence>
<dbReference type="GO" id="GO:0008270">
    <property type="term" value="F:zinc ion binding"/>
    <property type="evidence" value="ECO:0007669"/>
    <property type="project" value="UniProtKB-KW"/>
</dbReference>
<sequence length="86" mass="10249">MLIILRHVISVYRIPSRNKKGLLMINGFTFSQYNPMYWYCTRRKSRNCQAKARTDAQGKLRFLQENHTHEKPQYHITPTGHCVKIN</sequence>
<reference evidence="5" key="1">
    <citation type="submission" date="2022-03" db="EMBL/GenBank/DDBJ databases">
        <authorList>
            <person name="Tunstrom K."/>
        </authorList>
    </citation>
    <scope>NUCLEOTIDE SEQUENCE</scope>
</reference>
<name>A0AAU9TFF0_EUPED</name>
<keyword evidence="1" id="KW-0479">Metal-binding</keyword>